<feature type="transmembrane region" description="Helical" evidence="1">
    <location>
        <begin position="116"/>
        <end position="135"/>
    </location>
</feature>
<name>A0ABC8QLB5_9AQUA</name>
<keyword evidence="1" id="KW-0812">Transmembrane</keyword>
<dbReference type="AlphaFoldDB" id="A0ABC8QLB5"/>
<proteinExistence type="predicted"/>
<evidence type="ECO:0000313" key="3">
    <source>
        <dbReference type="Proteomes" id="UP001642360"/>
    </source>
</evidence>
<dbReference type="EMBL" id="CAUOFW020000004">
    <property type="protein sequence ID" value="CAK9133429.1"/>
    <property type="molecule type" value="Genomic_DNA"/>
</dbReference>
<evidence type="ECO:0000313" key="2">
    <source>
        <dbReference type="EMBL" id="CAK9133429.1"/>
    </source>
</evidence>
<comment type="caution">
    <text evidence="2">The sequence shown here is derived from an EMBL/GenBank/DDBJ whole genome shotgun (WGS) entry which is preliminary data.</text>
</comment>
<protein>
    <submittedName>
        <fullName evidence="2">Uncharacterized protein</fullName>
    </submittedName>
</protein>
<keyword evidence="1" id="KW-1133">Transmembrane helix</keyword>
<sequence length="138" mass="15104">MKNFPHYKEPDTASVDIQALINRYMTGQHSHASFEHLKLEGENVGAAMIVRHHGTSDVSPDGCSINIYVNNNIQGVNNSILVGSELKMGEPGVCLSLKDLKLHRGFSGAKRSKSELGLWLMILLLAFVVLLFSLLSAT</sequence>
<reference evidence="2 3" key="1">
    <citation type="submission" date="2024-02" db="EMBL/GenBank/DDBJ databases">
        <authorList>
            <person name="Vignale AGUSTIN F."/>
            <person name="Sosa J E."/>
            <person name="Modenutti C."/>
        </authorList>
    </citation>
    <scope>NUCLEOTIDE SEQUENCE [LARGE SCALE GENOMIC DNA]</scope>
</reference>
<keyword evidence="3" id="KW-1185">Reference proteome</keyword>
<organism evidence="2 3">
    <name type="scientific">Ilex paraguariensis</name>
    <name type="common">yerba mate</name>
    <dbReference type="NCBI Taxonomy" id="185542"/>
    <lineage>
        <taxon>Eukaryota</taxon>
        <taxon>Viridiplantae</taxon>
        <taxon>Streptophyta</taxon>
        <taxon>Embryophyta</taxon>
        <taxon>Tracheophyta</taxon>
        <taxon>Spermatophyta</taxon>
        <taxon>Magnoliopsida</taxon>
        <taxon>eudicotyledons</taxon>
        <taxon>Gunneridae</taxon>
        <taxon>Pentapetalae</taxon>
        <taxon>asterids</taxon>
        <taxon>campanulids</taxon>
        <taxon>Aquifoliales</taxon>
        <taxon>Aquifoliaceae</taxon>
        <taxon>Ilex</taxon>
    </lineage>
</organism>
<keyword evidence="1" id="KW-0472">Membrane</keyword>
<dbReference type="Proteomes" id="UP001642360">
    <property type="component" value="Unassembled WGS sequence"/>
</dbReference>
<accession>A0ABC8QLB5</accession>
<evidence type="ECO:0000256" key="1">
    <source>
        <dbReference type="SAM" id="Phobius"/>
    </source>
</evidence>
<gene>
    <name evidence="2" type="ORF">ILEXP_LOCUS340</name>
</gene>